<evidence type="ECO:0000256" key="1">
    <source>
        <dbReference type="SAM" id="MobiDB-lite"/>
    </source>
</evidence>
<gene>
    <name evidence="2" type="ORF">TNIN_45651</name>
</gene>
<dbReference type="AlphaFoldDB" id="A0A8X6YYR6"/>
<feature type="region of interest" description="Disordered" evidence="1">
    <location>
        <begin position="1"/>
        <end position="76"/>
    </location>
</feature>
<keyword evidence="3" id="KW-1185">Reference proteome</keyword>
<sequence length="100" mass="11281">MSGFLRTTVDPPRGCHAGCQSSRHRLPFSSFASLPSLPFRKVPGERERNHSHGKKEEKKRSRTEAVERSRKRKKKRIRFLLSPRGNVSSIPGRVGGCGNK</sequence>
<accession>A0A8X6YYR6</accession>
<name>A0A8X6YYR6_9ARAC</name>
<feature type="compositionally biased region" description="Basic and acidic residues" evidence="1">
    <location>
        <begin position="42"/>
        <end position="68"/>
    </location>
</feature>
<organism evidence="2 3">
    <name type="scientific">Trichonephila inaurata madagascariensis</name>
    <dbReference type="NCBI Taxonomy" id="2747483"/>
    <lineage>
        <taxon>Eukaryota</taxon>
        <taxon>Metazoa</taxon>
        <taxon>Ecdysozoa</taxon>
        <taxon>Arthropoda</taxon>
        <taxon>Chelicerata</taxon>
        <taxon>Arachnida</taxon>
        <taxon>Araneae</taxon>
        <taxon>Araneomorphae</taxon>
        <taxon>Entelegynae</taxon>
        <taxon>Araneoidea</taxon>
        <taxon>Nephilidae</taxon>
        <taxon>Trichonephila</taxon>
        <taxon>Trichonephila inaurata</taxon>
    </lineage>
</organism>
<evidence type="ECO:0000313" key="2">
    <source>
        <dbReference type="EMBL" id="GFY80160.1"/>
    </source>
</evidence>
<evidence type="ECO:0000313" key="3">
    <source>
        <dbReference type="Proteomes" id="UP000886998"/>
    </source>
</evidence>
<reference evidence="2" key="1">
    <citation type="submission" date="2020-08" db="EMBL/GenBank/DDBJ databases">
        <title>Multicomponent nature underlies the extraordinary mechanical properties of spider dragline silk.</title>
        <authorList>
            <person name="Kono N."/>
            <person name="Nakamura H."/>
            <person name="Mori M."/>
            <person name="Yoshida Y."/>
            <person name="Ohtoshi R."/>
            <person name="Malay A.D."/>
            <person name="Moran D.A.P."/>
            <person name="Tomita M."/>
            <person name="Numata K."/>
            <person name="Arakawa K."/>
        </authorList>
    </citation>
    <scope>NUCLEOTIDE SEQUENCE</scope>
</reference>
<proteinExistence type="predicted"/>
<feature type="compositionally biased region" description="Low complexity" evidence="1">
    <location>
        <begin position="27"/>
        <end position="39"/>
    </location>
</feature>
<protein>
    <submittedName>
        <fullName evidence="2">Uncharacterized protein</fullName>
    </submittedName>
</protein>
<dbReference type="Proteomes" id="UP000886998">
    <property type="component" value="Unassembled WGS sequence"/>
</dbReference>
<dbReference type="EMBL" id="BMAV01023845">
    <property type="protein sequence ID" value="GFY80160.1"/>
    <property type="molecule type" value="Genomic_DNA"/>
</dbReference>
<comment type="caution">
    <text evidence="2">The sequence shown here is derived from an EMBL/GenBank/DDBJ whole genome shotgun (WGS) entry which is preliminary data.</text>
</comment>